<dbReference type="PROSITE" id="PS00108">
    <property type="entry name" value="PROTEIN_KINASE_ST"/>
    <property type="match status" value="1"/>
</dbReference>
<keyword evidence="1" id="KW-0723">Serine/threonine-protein kinase</keyword>
<dbReference type="GO" id="GO:0004674">
    <property type="term" value="F:protein serine/threonine kinase activity"/>
    <property type="evidence" value="ECO:0007669"/>
    <property type="project" value="UniProtKB-KW"/>
</dbReference>
<gene>
    <name evidence="8" type="primary">Mok</name>
    <name evidence="8" type="ORF">TRFO_40986</name>
</gene>
<feature type="domain" description="Protein kinase" evidence="7">
    <location>
        <begin position="1"/>
        <end position="261"/>
    </location>
</feature>
<dbReference type="GO" id="GO:0005524">
    <property type="term" value="F:ATP binding"/>
    <property type="evidence" value="ECO:0007669"/>
    <property type="project" value="UniProtKB-KW"/>
</dbReference>
<dbReference type="GeneID" id="94848224"/>
<keyword evidence="5" id="KW-0067">ATP-binding</keyword>
<dbReference type="Gene3D" id="3.30.200.20">
    <property type="entry name" value="Phosphorylase Kinase, domain 1"/>
    <property type="match status" value="1"/>
</dbReference>
<evidence type="ECO:0000313" key="8">
    <source>
        <dbReference type="EMBL" id="OHS92699.1"/>
    </source>
</evidence>
<dbReference type="Proteomes" id="UP000179807">
    <property type="component" value="Unassembled WGS sequence"/>
</dbReference>
<organism evidence="8 9">
    <name type="scientific">Tritrichomonas foetus</name>
    <dbReference type="NCBI Taxonomy" id="1144522"/>
    <lineage>
        <taxon>Eukaryota</taxon>
        <taxon>Metamonada</taxon>
        <taxon>Parabasalia</taxon>
        <taxon>Tritrichomonadida</taxon>
        <taxon>Tritrichomonadidae</taxon>
        <taxon>Tritrichomonas</taxon>
    </lineage>
</organism>
<evidence type="ECO:0000256" key="3">
    <source>
        <dbReference type="ARBA" id="ARBA00022741"/>
    </source>
</evidence>
<evidence type="ECO:0000259" key="7">
    <source>
        <dbReference type="PROSITE" id="PS50011"/>
    </source>
</evidence>
<evidence type="ECO:0000313" key="9">
    <source>
        <dbReference type="Proteomes" id="UP000179807"/>
    </source>
</evidence>
<keyword evidence="2" id="KW-0808">Transferase</keyword>
<dbReference type="InterPro" id="IPR008271">
    <property type="entry name" value="Ser/Thr_kinase_AS"/>
</dbReference>
<dbReference type="PROSITE" id="PS50011">
    <property type="entry name" value="PROTEIN_KINASE_DOM"/>
    <property type="match status" value="1"/>
</dbReference>
<dbReference type="FunFam" id="1.10.510.10:FF:000624">
    <property type="entry name" value="Mitogen-activated protein kinase"/>
    <property type="match status" value="1"/>
</dbReference>
<accession>A0A1J4J4V0</accession>
<evidence type="ECO:0000256" key="4">
    <source>
        <dbReference type="ARBA" id="ARBA00022777"/>
    </source>
</evidence>
<comment type="caution">
    <text evidence="8">The sequence shown here is derived from an EMBL/GenBank/DDBJ whole genome shotgun (WGS) entry which is preliminary data.</text>
</comment>
<keyword evidence="4 8" id="KW-0418">Kinase</keyword>
<evidence type="ECO:0000256" key="6">
    <source>
        <dbReference type="SAM" id="MobiDB-lite"/>
    </source>
</evidence>
<keyword evidence="3" id="KW-0547">Nucleotide-binding</keyword>
<evidence type="ECO:0000256" key="5">
    <source>
        <dbReference type="ARBA" id="ARBA00022840"/>
    </source>
</evidence>
<dbReference type="VEuPathDB" id="TrichDB:TRFO_40986"/>
<feature type="region of interest" description="Disordered" evidence="6">
    <location>
        <begin position="282"/>
        <end position="326"/>
    </location>
</feature>
<protein>
    <submittedName>
        <fullName evidence="8">MAPK/MAK/MRK overlapping kinase</fullName>
    </submittedName>
</protein>
<sequence length="395" mass="45176">MYALKVMKDRFRTLEQIKNNEEIQVMQRIGYHTNIVGLQEVIFEPEKYRLTLVMDLMECNLLDMIAHEKVPLSMKECLSLTYQLFSALSHVHKLGYIHRDIKPENCLVNSSTLELKLADFGSTRTPSRDSTMTEYIATRWYRPPECLLTSGDYGSALDVWAVGCVFYELLTKMPLFPGNNSIDQLQRIHSIMGAPDTRTLSRVHASDSAIQNIKNLDSKHSGLKSLLPTASDEVIDLFNNLLAYVPDDRISAEDALKHPAFDIIREDFIKRPYSMVIESAPVTSPVHGERPKIGRMETNNNNNKNRRKQSQRNNQSRLQQARARNPRILVPKNRLVQIGKPNQQQINHNHNHIHYQGQQQRMGGYPTNIPANIKLKPQSVLCQGSMLPGIHITHH</sequence>
<dbReference type="SUPFAM" id="SSF56112">
    <property type="entry name" value="Protein kinase-like (PK-like)"/>
    <property type="match status" value="1"/>
</dbReference>
<evidence type="ECO:0000256" key="1">
    <source>
        <dbReference type="ARBA" id="ARBA00022527"/>
    </source>
</evidence>
<evidence type="ECO:0000256" key="2">
    <source>
        <dbReference type="ARBA" id="ARBA00022679"/>
    </source>
</evidence>
<feature type="compositionally biased region" description="Low complexity" evidence="6">
    <location>
        <begin position="311"/>
        <end position="323"/>
    </location>
</feature>
<dbReference type="InterPro" id="IPR011009">
    <property type="entry name" value="Kinase-like_dom_sf"/>
</dbReference>
<dbReference type="RefSeq" id="XP_068345836.1">
    <property type="nucleotide sequence ID" value="XM_068513520.1"/>
</dbReference>
<proteinExistence type="predicted"/>
<dbReference type="PANTHER" id="PTHR24055">
    <property type="entry name" value="MITOGEN-ACTIVATED PROTEIN KINASE"/>
    <property type="match status" value="1"/>
</dbReference>
<name>A0A1J4J4V0_9EUKA</name>
<reference evidence="8" key="1">
    <citation type="submission" date="2016-10" db="EMBL/GenBank/DDBJ databases">
        <authorList>
            <person name="Benchimol M."/>
            <person name="Almeida L.G."/>
            <person name="Vasconcelos A.T."/>
            <person name="Perreira-Neves A."/>
            <person name="Rosa I.A."/>
            <person name="Tasca T."/>
            <person name="Bogo M.R."/>
            <person name="de Souza W."/>
        </authorList>
    </citation>
    <scope>NUCLEOTIDE SEQUENCE [LARGE SCALE GENOMIC DNA]</scope>
    <source>
        <strain evidence="8">K</strain>
    </source>
</reference>
<dbReference type="SMART" id="SM00220">
    <property type="entry name" value="S_TKc"/>
    <property type="match status" value="1"/>
</dbReference>
<dbReference type="Pfam" id="PF00069">
    <property type="entry name" value="Pkinase"/>
    <property type="match status" value="1"/>
</dbReference>
<dbReference type="EMBL" id="MLAK01001477">
    <property type="protein sequence ID" value="OHS92699.1"/>
    <property type="molecule type" value="Genomic_DNA"/>
</dbReference>
<keyword evidence="9" id="KW-1185">Reference proteome</keyword>
<dbReference type="AlphaFoldDB" id="A0A1J4J4V0"/>
<dbReference type="InterPro" id="IPR050117">
    <property type="entry name" value="MAPK"/>
</dbReference>
<dbReference type="Gene3D" id="1.10.510.10">
    <property type="entry name" value="Transferase(Phosphotransferase) domain 1"/>
    <property type="match status" value="1"/>
</dbReference>
<dbReference type="OrthoDB" id="2158884at2759"/>
<dbReference type="InterPro" id="IPR000719">
    <property type="entry name" value="Prot_kinase_dom"/>
</dbReference>